<evidence type="ECO:0000313" key="7">
    <source>
        <dbReference type="Proteomes" id="UP000232323"/>
    </source>
</evidence>
<dbReference type="AlphaFoldDB" id="A0A250WZT4"/>
<evidence type="ECO:0000256" key="3">
    <source>
        <dbReference type="PIRSR" id="PIRSR613078-2"/>
    </source>
</evidence>
<feature type="active site" description="Tele-phosphohistidine intermediate" evidence="2">
    <location>
        <position position="64"/>
    </location>
</feature>
<feature type="binding site" evidence="3">
    <location>
        <begin position="63"/>
        <end position="70"/>
    </location>
    <ligand>
        <name>substrate</name>
    </ligand>
</feature>
<name>A0A250WZT4_9CHLO</name>
<dbReference type="InterPro" id="IPR050275">
    <property type="entry name" value="PGM_Phosphatase"/>
</dbReference>
<feature type="site" description="Transition state stabilizer" evidence="4">
    <location>
        <position position="246"/>
    </location>
</feature>
<dbReference type="EMBL" id="BEGY01000017">
    <property type="protein sequence ID" value="GAX76341.1"/>
    <property type="molecule type" value="Genomic_DNA"/>
</dbReference>
<comment type="caution">
    <text evidence="6">The sequence shown here is derived from an EMBL/GenBank/DDBJ whole genome shotgun (WGS) entry which is preliminary data.</text>
</comment>
<evidence type="ECO:0000256" key="5">
    <source>
        <dbReference type="SAM" id="MobiDB-lite"/>
    </source>
</evidence>
<feature type="region of interest" description="Disordered" evidence="5">
    <location>
        <begin position="1"/>
        <end position="25"/>
    </location>
</feature>
<comment type="similarity">
    <text evidence="1">Belongs to the phosphoglycerate mutase family.</text>
</comment>
<dbReference type="STRING" id="1157962.A0A250WZT4"/>
<evidence type="ECO:0008006" key="8">
    <source>
        <dbReference type="Google" id="ProtNLM"/>
    </source>
</evidence>
<dbReference type="GO" id="GO:0005829">
    <property type="term" value="C:cytosol"/>
    <property type="evidence" value="ECO:0007669"/>
    <property type="project" value="TreeGrafter"/>
</dbReference>
<sequence>MNVGVSESSDERGWNDHIEATPDSLMPCTLTTRSERRTLQDAQRNQKDLGKFSTDVTVLYLVRHGETDWNVSHRLQGQDLNAPGLSVGGRKQARQLAQRLTSMSNTIQPQNQHPVLHLDAVYCSDLIRAVETADIIVSHLRECRSQHLQVSQCPELRERNLGVLQGLTVQEAAFQQPIALAAMLSRKSTTLSPKEELVHHSTAERREGTALEGGVESVEEMMRRARAKLDSIASQHPGGQVLVVTHGGVLHALYHNIMGRRFSEEVKNTSLSSIMLERGHAVVLTWNSIDHLTMASADSPDCTAVTAGPECVATIGTGGGFSQGG</sequence>
<dbReference type="PANTHER" id="PTHR48100">
    <property type="entry name" value="BROAD-SPECIFICITY PHOSPHATASE YOR283W-RELATED"/>
    <property type="match status" value="1"/>
</dbReference>
<evidence type="ECO:0000256" key="4">
    <source>
        <dbReference type="PIRSR" id="PIRSR613078-3"/>
    </source>
</evidence>
<dbReference type="InterPro" id="IPR029033">
    <property type="entry name" value="His_PPase_superfam"/>
</dbReference>
<dbReference type="CDD" id="cd07067">
    <property type="entry name" value="HP_PGM_like"/>
    <property type="match status" value="1"/>
</dbReference>
<dbReference type="OrthoDB" id="354304at2759"/>
<reference evidence="6 7" key="1">
    <citation type="submission" date="2017-08" db="EMBL/GenBank/DDBJ databases">
        <title>Acidophilic green algal genome provides insights into adaptation to an acidic environment.</title>
        <authorList>
            <person name="Hirooka S."/>
            <person name="Hirose Y."/>
            <person name="Kanesaki Y."/>
            <person name="Higuchi S."/>
            <person name="Fujiwara T."/>
            <person name="Onuma R."/>
            <person name="Era A."/>
            <person name="Ohbayashi R."/>
            <person name="Uzuka A."/>
            <person name="Nozaki H."/>
            <person name="Yoshikawa H."/>
            <person name="Miyagishima S.Y."/>
        </authorList>
    </citation>
    <scope>NUCLEOTIDE SEQUENCE [LARGE SCALE GENOMIC DNA]</scope>
    <source>
        <strain evidence="6 7">NIES-2499</strain>
    </source>
</reference>
<dbReference type="GO" id="GO:0016791">
    <property type="term" value="F:phosphatase activity"/>
    <property type="evidence" value="ECO:0007669"/>
    <property type="project" value="TreeGrafter"/>
</dbReference>
<dbReference type="InterPro" id="IPR001345">
    <property type="entry name" value="PG/BPGM_mutase_AS"/>
</dbReference>
<dbReference type="InterPro" id="IPR013078">
    <property type="entry name" value="His_Pase_superF_clade-1"/>
</dbReference>
<proteinExistence type="inferred from homology"/>
<dbReference type="Proteomes" id="UP000232323">
    <property type="component" value="Unassembled WGS sequence"/>
</dbReference>
<evidence type="ECO:0000256" key="1">
    <source>
        <dbReference type="ARBA" id="ARBA00038362"/>
    </source>
</evidence>
<dbReference type="SMART" id="SM00855">
    <property type="entry name" value="PGAM"/>
    <property type="match status" value="1"/>
</dbReference>
<organism evidence="6 7">
    <name type="scientific">Chlamydomonas eustigma</name>
    <dbReference type="NCBI Taxonomy" id="1157962"/>
    <lineage>
        <taxon>Eukaryota</taxon>
        <taxon>Viridiplantae</taxon>
        <taxon>Chlorophyta</taxon>
        <taxon>core chlorophytes</taxon>
        <taxon>Chlorophyceae</taxon>
        <taxon>CS clade</taxon>
        <taxon>Chlamydomonadales</taxon>
        <taxon>Chlamydomonadaceae</taxon>
        <taxon>Chlamydomonas</taxon>
    </lineage>
</organism>
<protein>
    <recommendedName>
        <fullName evidence="8">Phosphoglycerate mutase (2,3-diphosphoglycerate-dependent)</fullName>
    </recommendedName>
</protein>
<evidence type="ECO:0000313" key="6">
    <source>
        <dbReference type="EMBL" id="GAX76341.1"/>
    </source>
</evidence>
<feature type="binding site" evidence="3">
    <location>
        <position position="128"/>
    </location>
    <ligand>
        <name>substrate</name>
    </ligand>
</feature>
<dbReference type="PROSITE" id="PS00175">
    <property type="entry name" value="PG_MUTASE"/>
    <property type="match status" value="1"/>
</dbReference>
<evidence type="ECO:0000256" key="2">
    <source>
        <dbReference type="PIRSR" id="PIRSR613078-1"/>
    </source>
</evidence>
<dbReference type="SUPFAM" id="SSF53254">
    <property type="entry name" value="Phosphoglycerate mutase-like"/>
    <property type="match status" value="1"/>
</dbReference>
<feature type="active site" description="Proton donor/acceptor" evidence="2">
    <location>
        <position position="158"/>
    </location>
</feature>
<accession>A0A250WZT4</accession>
<keyword evidence="7" id="KW-1185">Reference proteome</keyword>
<gene>
    <name evidence="6" type="ORF">CEUSTIGMA_g3787.t1</name>
</gene>
<feature type="compositionally biased region" description="Basic and acidic residues" evidence="5">
    <location>
        <begin position="9"/>
        <end position="20"/>
    </location>
</feature>
<dbReference type="Gene3D" id="3.40.50.1240">
    <property type="entry name" value="Phosphoglycerate mutase-like"/>
    <property type="match status" value="1"/>
</dbReference>
<dbReference type="Pfam" id="PF00300">
    <property type="entry name" value="His_Phos_1"/>
    <property type="match status" value="1"/>
</dbReference>
<dbReference type="PANTHER" id="PTHR48100:SF44">
    <property type="entry name" value="PHOSPHATASE C1620.13-RELATED"/>
    <property type="match status" value="1"/>
</dbReference>